<evidence type="ECO:0000259" key="9">
    <source>
        <dbReference type="PROSITE" id="PS51328"/>
    </source>
</evidence>
<keyword evidence="3" id="KW-0732">Signal</keyword>
<organism evidence="10 11">
    <name type="scientific">Meloidogyne javanica</name>
    <name type="common">Root-knot nematode worm</name>
    <dbReference type="NCBI Taxonomy" id="6303"/>
    <lineage>
        <taxon>Eukaryota</taxon>
        <taxon>Metazoa</taxon>
        <taxon>Ecdysozoa</taxon>
        <taxon>Nematoda</taxon>
        <taxon>Chromadorea</taxon>
        <taxon>Rhabditida</taxon>
        <taxon>Tylenchina</taxon>
        <taxon>Tylenchomorpha</taxon>
        <taxon>Tylenchoidea</taxon>
        <taxon>Meloidogynidae</taxon>
        <taxon>Meloidogyninae</taxon>
        <taxon>Meloidogyne</taxon>
        <taxon>Meloidogyne incognita group</taxon>
    </lineage>
</organism>
<evidence type="ECO:0000256" key="4">
    <source>
        <dbReference type="ARBA" id="ARBA00022989"/>
    </source>
</evidence>
<dbReference type="PANTHER" id="PTHR12223:SF45">
    <property type="entry name" value="RE50040P"/>
    <property type="match status" value="1"/>
</dbReference>
<evidence type="ECO:0000256" key="7">
    <source>
        <dbReference type="SAM" id="Phobius"/>
    </source>
</evidence>
<dbReference type="PANTHER" id="PTHR12223">
    <property type="entry name" value="VESICULAR MANNOSE-BINDING LECTIN"/>
    <property type="match status" value="1"/>
</dbReference>
<dbReference type="GO" id="GO:0006888">
    <property type="term" value="P:endoplasmic reticulum to Golgi vesicle-mediated transport"/>
    <property type="evidence" value="ECO:0007669"/>
    <property type="project" value="TreeGrafter"/>
</dbReference>
<dbReference type="InterPro" id="IPR051136">
    <property type="entry name" value="Intracellular_Lectin-GPT"/>
</dbReference>
<dbReference type="PROSITE" id="PS51328">
    <property type="entry name" value="L_LECTIN_LIKE"/>
    <property type="match status" value="1"/>
</dbReference>
<evidence type="ECO:0000256" key="2">
    <source>
        <dbReference type="ARBA" id="ARBA00022692"/>
    </source>
</evidence>
<evidence type="ECO:0000313" key="10">
    <source>
        <dbReference type="Proteomes" id="UP000887561"/>
    </source>
</evidence>
<dbReference type="Gene3D" id="2.60.40.10">
    <property type="entry name" value="Immunoglobulins"/>
    <property type="match status" value="1"/>
</dbReference>
<dbReference type="WBParaSite" id="scaffold8500_cov249.g13129">
    <property type="protein sequence ID" value="scaffold8500_cov249.g13129"/>
    <property type="gene ID" value="scaffold8500_cov249.g13129"/>
</dbReference>
<dbReference type="GO" id="GO:0005537">
    <property type="term" value="F:D-mannose binding"/>
    <property type="evidence" value="ECO:0007669"/>
    <property type="project" value="TreeGrafter"/>
</dbReference>
<evidence type="ECO:0000256" key="6">
    <source>
        <dbReference type="RuleBase" id="RU003425"/>
    </source>
</evidence>
<dbReference type="InterPro" id="IPR005052">
    <property type="entry name" value="Lectin_leg"/>
</dbReference>
<dbReference type="InterPro" id="IPR008962">
    <property type="entry name" value="PapD-like_sf"/>
</dbReference>
<dbReference type="Gene3D" id="2.60.120.200">
    <property type="match status" value="1"/>
</dbReference>
<keyword evidence="5 7" id="KW-0472">Membrane</keyword>
<dbReference type="InterPro" id="IPR013320">
    <property type="entry name" value="ConA-like_dom_sf"/>
</dbReference>
<evidence type="ECO:0000259" key="8">
    <source>
        <dbReference type="PROSITE" id="PS50202"/>
    </source>
</evidence>
<comment type="subcellular location">
    <subcellularLocation>
        <location evidence="1">Membrane</location>
        <topology evidence="1">Single-pass type I membrane protein</topology>
    </subcellularLocation>
</comment>
<sequence length="447" mass="49476">MLTFSGKFFKQKAHIQLFICLISLYFFFADENVNVIDGRPSTEFRGYYKREHSLIKPYQSAGLDIPNWEIVGGTMVMQNEIRLTRDARSQQGAIWNKVPNHARDWELVVDFRVHGSTGTLFGDGFAIWYVQDPNIVGPVFGSKDYFRGLGIFLDTYSNHNGPHSHSHPFISAMVSNGSLHYDHDKDGTHTQLGGEESGCEAGFRNKDHETFVLIFTDISDERTWKLCFRVDGVILPTNYYFGISAATGDLTDTHDLKSVRMFEQEYARVEKPFETNSDKIEPFASNFAAPRDHVPDRKPSKLGWIGTVFLIIIGIVVVVGVLGSSNNQQPIFTTTTMAVQVEPAAIQVPASGGNVSLQLMNGNPEVRFAFKLKSSNNEHYRVNPVFGFVEPGAAAQVEVIRQNGPPKGDDKLEICFAGAPPDAGDAKAIFPPGSSGEFKVDVPMAAA</sequence>
<dbReference type="Pfam" id="PF03388">
    <property type="entry name" value="Lectin_leg-like"/>
    <property type="match status" value="1"/>
</dbReference>
<dbReference type="SUPFAM" id="SSF49899">
    <property type="entry name" value="Concanavalin A-like lectins/glucanases"/>
    <property type="match status" value="1"/>
</dbReference>
<comment type="function">
    <text evidence="6">Central component in molecular interactions underlying sperm crawling. Forms an extensive filament system that extends from sperm villipoda, along the leading edge of the pseudopod.</text>
</comment>
<dbReference type="InterPro" id="IPR013783">
    <property type="entry name" value="Ig-like_fold"/>
</dbReference>
<reference evidence="11" key="1">
    <citation type="submission" date="2022-11" db="UniProtKB">
        <authorList>
            <consortium name="WormBaseParasite"/>
        </authorList>
    </citation>
    <scope>IDENTIFICATION</scope>
</reference>
<feature type="domain" description="L-type lectin-like" evidence="9">
    <location>
        <begin position="46"/>
        <end position="264"/>
    </location>
</feature>
<dbReference type="Proteomes" id="UP000887561">
    <property type="component" value="Unplaced"/>
</dbReference>
<dbReference type="Pfam" id="PF00635">
    <property type="entry name" value="Motile_Sperm"/>
    <property type="match status" value="1"/>
</dbReference>
<dbReference type="GO" id="GO:0030134">
    <property type="term" value="C:COPII-coated ER to Golgi transport vesicle"/>
    <property type="evidence" value="ECO:0007669"/>
    <property type="project" value="TreeGrafter"/>
</dbReference>
<keyword evidence="10" id="KW-1185">Reference proteome</keyword>
<evidence type="ECO:0000256" key="1">
    <source>
        <dbReference type="ARBA" id="ARBA00004479"/>
    </source>
</evidence>
<protein>
    <recommendedName>
        <fullName evidence="6">Major sperm protein</fullName>
    </recommendedName>
</protein>
<keyword evidence="6" id="KW-0963">Cytoplasm</keyword>
<proteinExistence type="predicted"/>
<evidence type="ECO:0000256" key="3">
    <source>
        <dbReference type="ARBA" id="ARBA00022729"/>
    </source>
</evidence>
<evidence type="ECO:0000313" key="11">
    <source>
        <dbReference type="WBParaSite" id="scaffold8500_cov249.g13129"/>
    </source>
</evidence>
<dbReference type="AlphaFoldDB" id="A0A915N5J5"/>
<dbReference type="GO" id="GO:0005789">
    <property type="term" value="C:endoplasmic reticulum membrane"/>
    <property type="evidence" value="ECO:0007669"/>
    <property type="project" value="TreeGrafter"/>
</dbReference>
<keyword evidence="6" id="KW-0206">Cytoskeleton</keyword>
<dbReference type="PROSITE" id="PS50202">
    <property type="entry name" value="MSP"/>
    <property type="match status" value="1"/>
</dbReference>
<dbReference type="GO" id="GO:0000139">
    <property type="term" value="C:Golgi membrane"/>
    <property type="evidence" value="ECO:0007669"/>
    <property type="project" value="TreeGrafter"/>
</dbReference>
<feature type="domain" description="MSP" evidence="8">
    <location>
        <begin position="338"/>
        <end position="447"/>
    </location>
</feature>
<dbReference type="GO" id="GO:0005793">
    <property type="term" value="C:endoplasmic reticulum-Golgi intermediate compartment"/>
    <property type="evidence" value="ECO:0007669"/>
    <property type="project" value="TreeGrafter"/>
</dbReference>
<feature type="transmembrane region" description="Helical" evidence="7">
    <location>
        <begin position="302"/>
        <end position="322"/>
    </location>
</feature>
<accession>A0A915N5J5</accession>
<evidence type="ECO:0000256" key="5">
    <source>
        <dbReference type="ARBA" id="ARBA00023136"/>
    </source>
</evidence>
<dbReference type="InterPro" id="IPR000535">
    <property type="entry name" value="MSP_dom"/>
</dbReference>
<dbReference type="SUPFAM" id="SSF49354">
    <property type="entry name" value="PapD-like"/>
    <property type="match status" value="1"/>
</dbReference>
<name>A0A915N5J5_MELJA</name>
<keyword evidence="4 7" id="KW-1133">Transmembrane helix</keyword>
<keyword evidence="2 7" id="KW-0812">Transmembrane</keyword>